<organism evidence="3 4">
    <name type="scientific">Streptomyces tubercidicus</name>
    <dbReference type="NCBI Taxonomy" id="47759"/>
    <lineage>
        <taxon>Bacteria</taxon>
        <taxon>Bacillati</taxon>
        <taxon>Actinomycetota</taxon>
        <taxon>Actinomycetes</taxon>
        <taxon>Kitasatosporales</taxon>
        <taxon>Streptomycetaceae</taxon>
        <taxon>Streptomyces</taxon>
    </lineage>
</organism>
<proteinExistence type="predicted"/>
<evidence type="ECO:0000313" key="4">
    <source>
        <dbReference type="Proteomes" id="UP000431826"/>
    </source>
</evidence>
<dbReference type="EMBL" id="BLIR01000001">
    <property type="protein sequence ID" value="GFE37581.1"/>
    <property type="molecule type" value="Genomic_DNA"/>
</dbReference>
<dbReference type="PANTHER" id="PTHR11895:SF67">
    <property type="entry name" value="AMIDASE DOMAIN-CONTAINING PROTEIN"/>
    <property type="match status" value="1"/>
</dbReference>
<accession>A0A640US71</accession>
<dbReference type="InterPro" id="IPR000120">
    <property type="entry name" value="Amidase"/>
</dbReference>
<keyword evidence="4" id="KW-1185">Reference proteome</keyword>
<dbReference type="SUPFAM" id="SSF75304">
    <property type="entry name" value="Amidase signature (AS) enzymes"/>
    <property type="match status" value="1"/>
</dbReference>
<protein>
    <submittedName>
        <fullName evidence="3">Amidase</fullName>
    </submittedName>
</protein>
<evidence type="ECO:0000256" key="1">
    <source>
        <dbReference type="SAM" id="MobiDB-lite"/>
    </source>
</evidence>
<dbReference type="InterPro" id="IPR023631">
    <property type="entry name" value="Amidase_dom"/>
</dbReference>
<dbReference type="GO" id="GO:0003824">
    <property type="term" value="F:catalytic activity"/>
    <property type="evidence" value="ECO:0007669"/>
    <property type="project" value="InterPro"/>
</dbReference>
<feature type="compositionally biased region" description="Basic and acidic residues" evidence="1">
    <location>
        <begin position="461"/>
        <end position="493"/>
    </location>
</feature>
<gene>
    <name evidence="3" type="ORF">Stube_22540</name>
</gene>
<evidence type="ECO:0000313" key="3">
    <source>
        <dbReference type="EMBL" id="GFE37581.1"/>
    </source>
</evidence>
<feature type="compositionally biased region" description="Basic and acidic residues" evidence="1">
    <location>
        <begin position="439"/>
        <end position="454"/>
    </location>
</feature>
<feature type="domain" description="Amidase" evidence="2">
    <location>
        <begin position="23"/>
        <end position="421"/>
    </location>
</feature>
<name>A0A640US71_9ACTN</name>
<reference evidence="3 4" key="1">
    <citation type="submission" date="2019-12" db="EMBL/GenBank/DDBJ databases">
        <title>Whole genome shotgun sequence of Streptomyces tubercidicus NBRC 13090.</title>
        <authorList>
            <person name="Ichikawa N."/>
            <person name="Kimura A."/>
            <person name="Kitahashi Y."/>
            <person name="Komaki H."/>
            <person name="Tamura T."/>
        </authorList>
    </citation>
    <scope>NUCLEOTIDE SEQUENCE [LARGE SCALE GENOMIC DNA]</scope>
    <source>
        <strain evidence="3 4">NBRC 13090</strain>
    </source>
</reference>
<evidence type="ECO:0000259" key="2">
    <source>
        <dbReference type="Pfam" id="PF01425"/>
    </source>
</evidence>
<comment type="caution">
    <text evidence="3">The sequence shown here is derived from an EMBL/GenBank/DDBJ whole genome shotgun (WGS) entry which is preliminary data.</text>
</comment>
<dbReference type="PANTHER" id="PTHR11895">
    <property type="entry name" value="TRANSAMIDASE"/>
    <property type="match status" value="1"/>
</dbReference>
<dbReference type="InterPro" id="IPR036928">
    <property type="entry name" value="AS_sf"/>
</dbReference>
<sequence length="493" mass="51203">MLGKRSLVREAAALRDGTDDPVDAVNRSCDRIDAVDPQVRAFVPEEGRRARLLEAARRAAAGARDPAGRAALHGIPVGIKDIVRVDGLPTRAGSALPPEVLGGPQATVVDRLCAAGALIAGKTVTAEFAVTAPGPTRNPHNPAHTPGGSSSGSAAAVAAGMVPLAIGTQTVGSMIRPAAYCGVVGFKASYGRIPVDGVISNAASFDTVGCYATDVAGVALAASVLVDGRRPPGLVGCGPRPVLGVPVGPYLERAEEEALRAFEEQQELLRSAGYTVHEVPVMADFAQIVEQLFTMNRYEVAHAHRDWFARFGDRYRPETTAAIQEGRTIGGVAYEAARVWRHAFRERLAADRAAAGVDLWIAPSATGPAPAGLSSTGTSIMCLPWSNAGLPSVSLPAGHAANGLPLGLQLIGETGADEGLLHGAAGIEQVLAGDGRNEDVLHGEARNGDARNEDVPNGDARNGEARNEDVPNGEARNEHVRNEDGRPVPERTG</sequence>
<dbReference type="Gene3D" id="3.90.1300.10">
    <property type="entry name" value="Amidase signature (AS) domain"/>
    <property type="match status" value="1"/>
</dbReference>
<dbReference type="Pfam" id="PF01425">
    <property type="entry name" value="Amidase"/>
    <property type="match status" value="1"/>
</dbReference>
<feature type="region of interest" description="Disordered" evidence="1">
    <location>
        <begin position="439"/>
        <end position="493"/>
    </location>
</feature>
<dbReference type="Proteomes" id="UP000431826">
    <property type="component" value="Unassembled WGS sequence"/>
</dbReference>
<dbReference type="AlphaFoldDB" id="A0A640US71"/>